<evidence type="ECO:0000313" key="3">
    <source>
        <dbReference type="EMBL" id="KAF9457899.1"/>
    </source>
</evidence>
<evidence type="ECO:0000313" key="4">
    <source>
        <dbReference type="Proteomes" id="UP000807353"/>
    </source>
</evidence>
<dbReference type="EMBL" id="MU150355">
    <property type="protein sequence ID" value="KAF9457899.1"/>
    <property type="molecule type" value="Genomic_DNA"/>
</dbReference>
<gene>
    <name evidence="3" type="ORF">BDZ94DRAFT_161733</name>
</gene>
<dbReference type="Proteomes" id="UP000807353">
    <property type="component" value="Unassembled WGS sequence"/>
</dbReference>
<dbReference type="InterPro" id="IPR044861">
    <property type="entry name" value="IPNS-like_FE2OG_OXY"/>
</dbReference>
<keyword evidence="4" id="KW-1185">Reference proteome</keyword>
<proteinExistence type="predicted"/>
<dbReference type="Pfam" id="PF03171">
    <property type="entry name" value="2OG-FeII_Oxy"/>
    <property type="match status" value="1"/>
</dbReference>
<evidence type="ECO:0008006" key="5">
    <source>
        <dbReference type="Google" id="ProtNLM"/>
    </source>
</evidence>
<dbReference type="AlphaFoldDB" id="A0A9P6CEC6"/>
<feature type="domain" description="Isopenicillin N synthase-like Fe(2+) 2OG dioxygenase" evidence="1">
    <location>
        <begin position="187"/>
        <end position="287"/>
    </location>
</feature>
<organism evidence="3 4">
    <name type="scientific">Collybia nuda</name>
    <dbReference type="NCBI Taxonomy" id="64659"/>
    <lineage>
        <taxon>Eukaryota</taxon>
        <taxon>Fungi</taxon>
        <taxon>Dikarya</taxon>
        <taxon>Basidiomycota</taxon>
        <taxon>Agaricomycotina</taxon>
        <taxon>Agaricomycetes</taxon>
        <taxon>Agaricomycetidae</taxon>
        <taxon>Agaricales</taxon>
        <taxon>Tricholomatineae</taxon>
        <taxon>Clitocybaceae</taxon>
        <taxon>Collybia</taxon>
    </lineage>
</organism>
<reference evidence="3" key="1">
    <citation type="submission" date="2020-11" db="EMBL/GenBank/DDBJ databases">
        <authorList>
            <consortium name="DOE Joint Genome Institute"/>
            <person name="Ahrendt S."/>
            <person name="Riley R."/>
            <person name="Andreopoulos W."/>
            <person name="Labutti K."/>
            <person name="Pangilinan J."/>
            <person name="Ruiz-Duenas F.J."/>
            <person name="Barrasa J.M."/>
            <person name="Sanchez-Garcia M."/>
            <person name="Camarero S."/>
            <person name="Miyauchi S."/>
            <person name="Serrano A."/>
            <person name="Linde D."/>
            <person name="Babiker R."/>
            <person name="Drula E."/>
            <person name="Ayuso-Fernandez I."/>
            <person name="Pacheco R."/>
            <person name="Padilla G."/>
            <person name="Ferreira P."/>
            <person name="Barriuso J."/>
            <person name="Kellner H."/>
            <person name="Castanera R."/>
            <person name="Alfaro M."/>
            <person name="Ramirez L."/>
            <person name="Pisabarro A.G."/>
            <person name="Kuo A."/>
            <person name="Tritt A."/>
            <person name="Lipzen A."/>
            <person name="He G."/>
            <person name="Yan M."/>
            <person name="Ng V."/>
            <person name="Cullen D."/>
            <person name="Martin F."/>
            <person name="Rosso M.-N."/>
            <person name="Henrissat B."/>
            <person name="Hibbett D."/>
            <person name="Martinez A.T."/>
            <person name="Grigoriev I.V."/>
        </authorList>
    </citation>
    <scope>NUCLEOTIDE SEQUENCE</scope>
    <source>
        <strain evidence="3">CBS 247.69</strain>
    </source>
</reference>
<dbReference type="InterPro" id="IPR050231">
    <property type="entry name" value="Iron_ascorbate_oxido_reductase"/>
</dbReference>
<protein>
    <recommendedName>
        <fullName evidence="5">Clavaminate synthase-like protein</fullName>
    </recommendedName>
</protein>
<dbReference type="Gene3D" id="2.60.120.330">
    <property type="entry name" value="B-lactam Antibiotic, Isopenicillin N Synthase, Chain"/>
    <property type="match status" value="1"/>
</dbReference>
<sequence>MTGLPHFMPANPTAVDLDYADLPVIDLSKCTTPEARKGLAIQVRDAMTTHGFFYAINHGYTVAQTDRIVDIADLLFAHVTPEEKQAFVGTMKETGSYQGYKLRKYWHIDSGVHDEIEHYSIHRDVTKRAHPQILQPYLSDVAAFARHTHLNVLYPILRLLALGLELPEDALVDCHGFSSDSETYVRFMKYYPHSEDEETKTKNVWLKGHTDIGTVSILYSQPVAALQILTRSGQWKWVKHMENAAIINAGDALEFLSGGFYRATIHRVIQPPEDQRNHNRLGLFYFCMSDDNIRLVPFADSPVLKRIGIKRRFADRDAPTTEVWRKARTSAYGQSELKPAADKGVEEEVVGGVLVRHYN</sequence>
<dbReference type="OrthoDB" id="406156at2759"/>
<feature type="domain" description="Non-haem dioxygenase N-terminal" evidence="2">
    <location>
        <begin position="22"/>
        <end position="128"/>
    </location>
</feature>
<dbReference type="InterPro" id="IPR026992">
    <property type="entry name" value="DIOX_N"/>
</dbReference>
<dbReference type="SUPFAM" id="SSF51197">
    <property type="entry name" value="Clavaminate synthase-like"/>
    <property type="match status" value="1"/>
</dbReference>
<dbReference type="InterPro" id="IPR027443">
    <property type="entry name" value="IPNS-like_sf"/>
</dbReference>
<accession>A0A9P6CEC6</accession>
<dbReference type="PRINTS" id="PR00682">
    <property type="entry name" value="IPNSYNTHASE"/>
</dbReference>
<evidence type="ECO:0000259" key="2">
    <source>
        <dbReference type="Pfam" id="PF14226"/>
    </source>
</evidence>
<comment type="caution">
    <text evidence="3">The sequence shown here is derived from an EMBL/GenBank/DDBJ whole genome shotgun (WGS) entry which is preliminary data.</text>
</comment>
<dbReference type="Pfam" id="PF14226">
    <property type="entry name" value="DIOX_N"/>
    <property type="match status" value="1"/>
</dbReference>
<evidence type="ECO:0000259" key="1">
    <source>
        <dbReference type="Pfam" id="PF03171"/>
    </source>
</evidence>
<name>A0A9P6CEC6_9AGAR</name>
<dbReference type="PANTHER" id="PTHR47990">
    <property type="entry name" value="2-OXOGLUTARATE (2OG) AND FE(II)-DEPENDENT OXYGENASE SUPERFAMILY PROTEIN-RELATED"/>
    <property type="match status" value="1"/>
</dbReference>